<dbReference type="Gene3D" id="3.30.110.120">
    <property type="match status" value="1"/>
</dbReference>
<accession>A0A1N7SXU5</accession>
<dbReference type="InterPro" id="IPR011125">
    <property type="entry name" value="Znf_HypF"/>
</dbReference>
<dbReference type="Pfam" id="PF01300">
    <property type="entry name" value="Sua5_yciO_yrdC"/>
    <property type="match status" value="1"/>
</dbReference>
<dbReference type="PANTHER" id="PTHR42959:SF1">
    <property type="entry name" value="CARBAMOYLTRANSFERASE HYPF"/>
    <property type="match status" value="1"/>
</dbReference>
<dbReference type="Pfam" id="PF17788">
    <property type="entry name" value="HypF_C"/>
    <property type="match status" value="1"/>
</dbReference>
<dbReference type="GO" id="GO:0016874">
    <property type="term" value="F:ligase activity"/>
    <property type="evidence" value="ECO:0007669"/>
    <property type="project" value="UniProtKB-UniRule"/>
</dbReference>
<dbReference type="Pfam" id="PF00708">
    <property type="entry name" value="Acylphosphatase"/>
    <property type="match status" value="1"/>
</dbReference>
<dbReference type="AlphaFoldDB" id="A0A1N7SXU5"/>
<keyword evidence="9" id="KW-0378">Hydrolase</keyword>
<evidence type="ECO:0000256" key="4">
    <source>
        <dbReference type="ARBA" id="ARBA00022723"/>
    </source>
</evidence>
<dbReference type="GO" id="GO:0016743">
    <property type="term" value="F:carboxyl- or carbamoyltransferase activity"/>
    <property type="evidence" value="ECO:0007669"/>
    <property type="project" value="UniProtKB-UniRule"/>
</dbReference>
<keyword evidence="6" id="KW-0862">Zinc</keyword>
<comment type="caution">
    <text evidence="12">The sequence shown here is derived from an EMBL/GenBank/DDBJ whole genome shotgun (WGS) entry which is preliminary data.</text>
</comment>
<dbReference type="Proteomes" id="UP000195569">
    <property type="component" value="Unassembled WGS sequence"/>
</dbReference>
<keyword evidence="3" id="KW-0436">Ligase</keyword>
<dbReference type="InterPro" id="IPR055128">
    <property type="entry name" value="HypF_C_2"/>
</dbReference>
<feature type="active site" evidence="9">
    <location>
        <position position="25"/>
    </location>
</feature>
<comment type="catalytic activity">
    <reaction evidence="7 8">
        <text>C-terminal L-cysteinyl-[HypE protein] + carbamoyl phosphate + ATP + H2O = C-terminal S-carboxamide-L-cysteinyl-[HypE protein] + AMP + phosphate + diphosphate + H(+)</text>
        <dbReference type="Rhea" id="RHEA:55636"/>
        <dbReference type="Rhea" id="RHEA-COMP:14247"/>
        <dbReference type="Rhea" id="RHEA-COMP:14392"/>
        <dbReference type="ChEBI" id="CHEBI:15377"/>
        <dbReference type="ChEBI" id="CHEBI:15378"/>
        <dbReference type="ChEBI" id="CHEBI:30616"/>
        <dbReference type="ChEBI" id="CHEBI:33019"/>
        <dbReference type="ChEBI" id="CHEBI:43474"/>
        <dbReference type="ChEBI" id="CHEBI:58228"/>
        <dbReference type="ChEBI" id="CHEBI:76913"/>
        <dbReference type="ChEBI" id="CHEBI:139126"/>
        <dbReference type="ChEBI" id="CHEBI:456215"/>
    </reaction>
</comment>
<sequence>MRGVGFRPFVWRLARHFNPSGEVCNGTNGVQIDIQGKRRNLDAFRAALAEQPPPLARIDAVRRTAGTPSPGMSDFRIAESIEDATAQSCIPADSAPCDMCLDELFTEGGRRWRYPFICCTNCGPRYTLIHRTPYGRAHTSMTAFALCERCAAEYSDPTDRRFHAETMACTECGPTLRFRRLDARGYAAPHSGSPMGPVAQAWATIARGEIVAVKGLGGFQLICDATNPAAVERLRERKRRPTKPLALLAPNVASAAQWVDLGDASNAELLASAARPIVVLRRRDGATLTGVAPGLNRLGLMLPSTPIQYLLFHQAQCQPPGTRWLGEAQPTILVATSANLSGEPLLSDPGDAGEALADIADAVPDHDREIVSHCDDSVVLAAHPLPAIMLRRARGYVPKPVPLPTDGPSVLALGAQMKSTVTLTGGRLAYVSPYLGDLRSLGVCELLEETVNRHVFRMHVAPAAIACDLQPDLYSTRLAETLADRWNVPLLRIQHHHAHVAAVLAENGHADPALGLALDGFGWGDDSNAWGGELLFVEGGRARRLGHLSPLPLPGADATARASWRMATALRHSLEPGTRRLPPAIDANTARLYQQIERGFNCPVTTSRGRWFDAIAGLAGICPTKRHESEAAMKLEALVRPADSHADSWRIDGLNLDLLPLARRLAALRDPVEMASRWHVTLATALADWLRHAMRATGIDTITVGGGCCANLALMSGLREALHDVRCTLLQACSLPPGYGALSYGQAWAAIQRLQSDTVLTPEDRPK</sequence>
<dbReference type="Gene3D" id="3.30.420.40">
    <property type="match status" value="1"/>
</dbReference>
<dbReference type="InterPro" id="IPR051060">
    <property type="entry name" value="Carbamoyltrans_HypF-like"/>
</dbReference>
<dbReference type="InterPro" id="IPR036046">
    <property type="entry name" value="Acylphosphatase-like_dom_sf"/>
</dbReference>
<comment type="pathway">
    <text evidence="1 8">Protein modification; [NiFe] hydrogenase maturation.</text>
</comment>
<gene>
    <name evidence="12" type="primary">hypF</name>
    <name evidence="12" type="ORF">BN2476_2130015</name>
</gene>
<feature type="domain" description="YrdC-like" evidence="11">
    <location>
        <begin position="195"/>
        <end position="395"/>
    </location>
</feature>
<protein>
    <recommendedName>
        <fullName evidence="8">Carbamoyltransferase HypF</fullName>
        <ecNumber evidence="8">6.2.-.-</ecNumber>
    </recommendedName>
</protein>
<dbReference type="UniPathway" id="UPA00335"/>
<dbReference type="EMBL" id="CYGY02000213">
    <property type="protein sequence ID" value="SIT52195.1"/>
    <property type="molecule type" value="Genomic_DNA"/>
</dbReference>
<evidence type="ECO:0000256" key="5">
    <source>
        <dbReference type="ARBA" id="ARBA00022771"/>
    </source>
</evidence>
<dbReference type="GO" id="GO:0003725">
    <property type="term" value="F:double-stranded RNA binding"/>
    <property type="evidence" value="ECO:0007669"/>
    <property type="project" value="InterPro"/>
</dbReference>
<evidence type="ECO:0000256" key="8">
    <source>
        <dbReference type="PIRNR" id="PIRNR006256"/>
    </source>
</evidence>
<dbReference type="SUPFAM" id="SSF54975">
    <property type="entry name" value="Acylphosphatase/BLUF domain-like"/>
    <property type="match status" value="1"/>
</dbReference>
<evidence type="ECO:0000313" key="13">
    <source>
        <dbReference type="Proteomes" id="UP000195569"/>
    </source>
</evidence>
<dbReference type="Pfam" id="PF07503">
    <property type="entry name" value="zf-HYPF"/>
    <property type="match status" value="2"/>
</dbReference>
<dbReference type="Gene3D" id="3.30.420.360">
    <property type="match status" value="1"/>
</dbReference>
<evidence type="ECO:0000256" key="2">
    <source>
        <dbReference type="ARBA" id="ARBA00008097"/>
    </source>
</evidence>
<dbReference type="InterPro" id="IPR004421">
    <property type="entry name" value="Carbamoyltransferase_HypF"/>
</dbReference>
<feature type="domain" description="Acylphosphatase-like" evidence="10">
    <location>
        <begin position="1"/>
        <end position="79"/>
    </location>
</feature>
<evidence type="ECO:0000259" key="11">
    <source>
        <dbReference type="PROSITE" id="PS51163"/>
    </source>
</evidence>
<dbReference type="Gene3D" id="3.90.870.50">
    <property type="match status" value="1"/>
</dbReference>
<evidence type="ECO:0000313" key="12">
    <source>
        <dbReference type="EMBL" id="SIT52195.1"/>
    </source>
</evidence>
<reference evidence="12" key="1">
    <citation type="submission" date="2016-12" db="EMBL/GenBank/DDBJ databases">
        <authorList>
            <person name="Moulin L."/>
        </authorList>
    </citation>
    <scope>NUCLEOTIDE SEQUENCE [LARGE SCALE GENOMIC DNA]</scope>
    <source>
        <strain evidence="12">STM 7183</strain>
    </source>
</reference>
<keyword evidence="4" id="KW-0479">Metal-binding</keyword>
<keyword evidence="12" id="KW-0808">Transferase</keyword>
<dbReference type="InterPro" id="IPR001792">
    <property type="entry name" value="Acylphosphatase-like_dom"/>
</dbReference>
<dbReference type="Pfam" id="PF22521">
    <property type="entry name" value="HypF_C_2"/>
    <property type="match status" value="1"/>
</dbReference>
<evidence type="ECO:0000256" key="1">
    <source>
        <dbReference type="ARBA" id="ARBA00004711"/>
    </source>
</evidence>
<dbReference type="InterPro" id="IPR017945">
    <property type="entry name" value="DHBP_synth_RibB-like_a/b_dom"/>
</dbReference>
<dbReference type="PANTHER" id="PTHR42959">
    <property type="entry name" value="CARBAMOYLTRANSFERASE"/>
    <property type="match status" value="1"/>
</dbReference>
<proteinExistence type="inferred from homology"/>
<name>A0A1N7SXU5_9BURK</name>
<dbReference type="PIRSF" id="PIRSF006256">
    <property type="entry name" value="CMPcnvr_hdrg_mat"/>
    <property type="match status" value="1"/>
</dbReference>
<feature type="active site" evidence="9">
    <location>
        <position position="7"/>
    </location>
</feature>
<dbReference type="NCBIfam" id="TIGR00143">
    <property type="entry name" value="hypF"/>
    <property type="match status" value="1"/>
</dbReference>
<keyword evidence="13" id="KW-1185">Reference proteome</keyword>
<dbReference type="InterPro" id="IPR041440">
    <property type="entry name" value="HypF_C"/>
</dbReference>
<dbReference type="PROSITE" id="PS51163">
    <property type="entry name" value="YRDC"/>
    <property type="match status" value="1"/>
</dbReference>
<dbReference type="GO" id="GO:0008270">
    <property type="term" value="F:zinc ion binding"/>
    <property type="evidence" value="ECO:0007669"/>
    <property type="project" value="UniProtKB-KW"/>
</dbReference>
<evidence type="ECO:0000256" key="6">
    <source>
        <dbReference type="ARBA" id="ARBA00022833"/>
    </source>
</evidence>
<dbReference type="PROSITE" id="PS51160">
    <property type="entry name" value="ACYLPHOSPHATASE_3"/>
    <property type="match status" value="1"/>
</dbReference>
<dbReference type="GO" id="GO:0051604">
    <property type="term" value="P:protein maturation"/>
    <property type="evidence" value="ECO:0007669"/>
    <property type="project" value="TreeGrafter"/>
</dbReference>
<comment type="similarity">
    <text evidence="2 8">Belongs to the carbamoyltransferase HypF family.</text>
</comment>
<evidence type="ECO:0000256" key="7">
    <source>
        <dbReference type="ARBA" id="ARBA00048220"/>
    </source>
</evidence>
<comment type="catalytic activity">
    <reaction evidence="9">
        <text>an acyl phosphate + H2O = a carboxylate + phosphate + H(+)</text>
        <dbReference type="Rhea" id="RHEA:14965"/>
        <dbReference type="ChEBI" id="CHEBI:15377"/>
        <dbReference type="ChEBI" id="CHEBI:15378"/>
        <dbReference type="ChEBI" id="CHEBI:29067"/>
        <dbReference type="ChEBI" id="CHEBI:43474"/>
        <dbReference type="ChEBI" id="CHEBI:59918"/>
        <dbReference type="EC" id="3.6.1.7"/>
    </reaction>
</comment>
<dbReference type="SUPFAM" id="SSF55821">
    <property type="entry name" value="YrdC/RibB"/>
    <property type="match status" value="1"/>
</dbReference>
<comment type="function">
    <text evidence="8">Involved in the maturation of [NiFe] hydrogenases. Along with HypE, it catalyzes the synthesis of the CN ligands of the active site iron of [NiFe]-hydrogenases. HypF functions as a carbamoyl transferase using carbamoylphosphate as a substrate and transferring the carboxamido moiety in an ATP-dependent reaction to the thiolate of the C-terminal cysteine of HypE yielding a protein-S-carboxamide.</text>
</comment>
<dbReference type="GO" id="GO:0003998">
    <property type="term" value="F:acylphosphatase activity"/>
    <property type="evidence" value="ECO:0007669"/>
    <property type="project" value="UniProtKB-EC"/>
</dbReference>
<dbReference type="EC" id="6.2.-.-" evidence="8"/>
<organism evidence="12 13">
    <name type="scientific">Paraburkholderia piptadeniae</name>
    <dbReference type="NCBI Taxonomy" id="1701573"/>
    <lineage>
        <taxon>Bacteria</taxon>
        <taxon>Pseudomonadati</taxon>
        <taxon>Pseudomonadota</taxon>
        <taxon>Betaproteobacteria</taxon>
        <taxon>Burkholderiales</taxon>
        <taxon>Burkholderiaceae</taxon>
        <taxon>Paraburkholderia</taxon>
    </lineage>
</organism>
<evidence type="ECO:0000256" key="9">
    <source>
        <dbReference type="PROSITE-ProRule" id="PRU00520"/>
    </source>
</evidence>
<dbReference type="InterPro" id="IPR006070">
    <property type="entry name" value="Sua5-like_dom"/>
</dbReference>
<evidence type="ECO:0000259" key="10">
    <source>
        <dbReference type="PROSITE" id="PS51160"/>
    </source>
</evidence>
<keyword evidence="5" id="KW-0863">Zinc-finger</keyword>
<evidence type="ECO:0000256" key="3">
    <source>
        <dbReference type="ARBA" id="ARBA00022598"/>
    </source>
</evidence>